<sequence>MKSEIKLIFKDFLMQPPKGVKFQLLVDALVIDDNIIQNDDKPRIYSLISDKEQTAITLGTKKLPSIKNRHSHEVIVQIVGASGATKAMHTATLTEGKSLSIVAVSPWVKVPLSTSGAVSNDTFYEVEYGVKRRNETRTVKVVIQDMPRRILMAALSYRGSTTWAYGKSKESLPHPTINKTVTFAAETNKCNLFVYDVLTSIGINVAWIEHGKSKFLPGMMKVSPPVAGEWADDERLLATWKVERSPLPGDIGAYAVNYSNASGHVGFVLTHGVCISAGREKVEVNDVGFRNAAGNAIRGDHDFTIFRRYKHSTPR</sequence>
<evidence type="ECO:0000313" key="1">
    <source>
        <dbReference type="EMBL" id="VVM69229.1"/>
    </source>
</evidence>
<accession>A0A5E6RLG1</accession>
<gene>
    <name evidence="1" type="ORF">PS624_01718</name>
</gene>
<dbReference type="AlphaFoldDB" id="A0A5E6RLG1"/>
<name>A0A5E6RLG1_PSEFL</name>
<evidence type="ECO:0000313" key="2">
    <source>
        <dbReference type="Proteomes" id="UP000326241"/>
    </source>
</evidence>
<proteinExistence type="predicted"/>
<protein>
    <recommendedName>
        <fullName evidence="3">CHAP domain-containing protein</fullName>
    </recommendedName>
</protein>
<dbReference type="EMBL" id="CABVGZ010000013">
    <property type="protein sequence ID" value="VVM69229.1"/>
    <property type="molecule type" value="Genomic_DNA"/>
</dbReference>
<reference evidence="1 2" key="1">
    <citation type="submission" date="2019-09" db="EMBL/GenBank/DDBJ databases">
        <authorList>
            <person name="Chandra G."/>
            <person name="Truman W A."/>
        </authorList>
    </citation>
    <scope>NUCLEOTIDE SEQUENCE [LARGE SCALE GENOMIC DNA]</scope>
    <source>
        <strain evidence="1">PS624</strain>
    </source>
</reference>
<organism evidence="1 2">
    <name type="scientific">Pseudomonas fluorescens</name>
    <dbReference type="NCBI Taxonomy" id="294"/>
    <lineage>
        <taxon>Bacteria</taxon>
        <taxon>Pseudomonadati</taxon>
        <taxon>Pseudomonadota</taxon>
        <taxon>Gammaproteobacteria</taxon>
        <taxon>Pseudomonadales</taxon>
        <taxon>Pseudomonadaceae</taxon>
        <taxon>Pseudomonas</taxon>
    </lineage>
</organism>
<evidence type="ECO:0008006" key="3">
    <source>
        <dbReference type="Google" id="ProtNLM"/>
    </source>
</evidence>
<dbReference type="Proteomes" id="UP000326241">
    <property type="component" value="Unassembled WGS sequence"/>
</dbReference>
<dbReference type="RefSeq" id="WP_102899849.1">
    <property type="nucleotide sequence ID" value="NZ_CABVGZ010000013.1"/>
</dbReference>